<dbReference type="PANTHER" id="PTHR43439:SF2">
    <property type="entry name" value="ENZYME, PUTATIVE (JCVI)-RELATED"/>
    <property type="match status" value="1"/>
</dbReference>
<dbReference type="GeneID" id="96010753"/>
<evidence type="ECO:0000313" key="4">
    <source>
        <dbReference type="EMBL" id="KAL1582006.1"/>
    </source>
</evidence>
<evidence type="ECO:0000256" key="2">
    <source>
        <dbReference type="ARBA" id="ARBA00022553"/>
    </source>
</evidence>
<organism evidence="4 5">
    <name type="scientific">Cladosporium halotolerans</name>
    <dbReference type="NCBI Taxonomy" id="1052096"/>
    <lineage>
        <taxon>Eukaryota</taxon>
        <taxon>Fungi</taxon>
        <taxon>Dikarya</taxon>
        <taxon>Ascomycota</taxon>
        <taxon>Pezizomycotina</taxon>
        <taxon>Dothideomycetes</taxon>
        <taxon>Dothideomycetidae</taxon>
        <taxon>Cladosporiales</taxon>
        <taxon>Cladosporiaceae</taxon>
        <taxon>Cladosporium</taxon>
    </lineage>
</organism>
<dbReference type="Pfam" id="PF23562">
    <property type="entry name" value="AMP-binding_C_3"/>
    <property type="match status" value="1"/>
</dbReference>
<sequence length="1070" mass="116700">MFGEVLLSEIIRDRASRDPNAPFAKVPRGNIYDNGYRTVTNLALVIAVDHVADLITSSLGAGRDFERVAYLGLNDLRYTIVLLACIDTGYTVFFPSPRNSEEAHKALLESLCCSKLITTRPGPTGPEAVEKAVTTKLVIPTLDELLDLAPISDRRENHRRTFAEARADPIFVLHTSGSTGIPKALTYTNEFVSRVYHAQSLIPTEGFESVNEKYQQGTCLVTLPPFHIAGLAFTVLFPAYYGSIPIYPIAGPPPGLEVFLGALSATRADWAFVSPVLVNQIGRAPDVLSKVASKLDRLFYTGGSVPSDSGTAVARKMGLNQVLGSSECAAFPLQQAKGRTHEESWQYVHVHPAANVEFRHDHGDCYEMVQVRRLDEDAGGAGQRYQPVFCHFDGVDSYHTKDIFVKHAFLRDTFTHVGRTDDVIVFLNGEKPNPTSFESQMTEHPGVQAALVVGQQRQEAALLVEPTNPQPLSLSAREKLIDSIWPTVEKCNERCPRHAKVSRTRILIAPPAMPFVRAGKGTVQRHGTLAMFQKAIDGLYEEGEAAVVGRRHSTCSAPIVGLAVEDAAAAVRRALADVQYEVPSPSLNFFLNGMDSLQAIQFGRALRSELPRVSVEARTIYANPTVDSLAFALSRATLEEGPSIPGVKEMEEILQLYQMKVEALFEPSGLMLKSAEEVYESSPKLESEGAILLTGSTGALGSHLLNTLLERGTQMVYCLNRSKDSRSAQIESSRKRGLPLAFSENRVKFFTADLALPQLGLQNSEFAELQRSVTRIIHNAWSVDFNKSLQSFVGCLDGVVGLVGFAACSPRPVTVQFVSSIASAAGTSQGQIIPEAVLNSSTHGPASTGYGQSKNVAEKVLAHASKVLGIRTMSVRVGQISGDALRKRGWNRQEWFPSLVVSSLHLGALPDSLGCAEDGNEVRWIPVDAAARILQDTSRKTVATGGNETLNVVHPKPTSWTELLPAVRSVLDKEASRQGSKPVETVAYREWYKKLKGASETEPLDEKTMSANPAAKLLSFFESLLSEEDLFGAFATDRAMAASESMRALEPLRSDCLHAWANRWVQGTDF</sequence>
<evidence type="ECO:0000259" key="3">
    <source>
        <dbReference type="PROSITE" id="PS50075"/>
    </source>
</evidence>
<dbReference type="InterPro" id="IPR042099">
    <property type="entry name" value="ANL_N_sf"/>
</dbReference>
<dbReference type="Gene3D" id="3.40.50.12780">
    <property type="entry name" value="N-terminal domain of ligase-like"/>
    <property type="match status" value="1"/>
</dbReference>
<dbReference type="PANTHER" id="PTHR43439">
    <property type="entry name" value="PHENYLACETATE-COENZYME A LIGASE"/>
    <property type="match status" value="1"/>
</dbReference>
<keyword evidence="5" id="KW-1185">Reference proteome</keyword>
<dbReference type="Proteomes" id="UP000803884">
    <property type="component" value="Unassembled WGS sequence"/>
</dbReference>
<reference evidence="4 5" key="1">
    <citation type="journal article" date="2020" name="Microbiol. Resour. Announc.">
        <title>Draft Genome Sequence of a Cladosporium Species Isolated from the Mesophotic Ascidian Didemnum maculosum.</title>
        <authorList>
            <person name="Gioti A."/>
            <person name="Siaperas R."/>
            <person name="Nikolaivits E."/>
            <person name="Le Goff G."/>
            <person name="Ouazzani J."/>
            <person name="Kotoulas G."/>
            <person name="Topakas E."/>
        </authorList>
    </citation>
    <scope>NUCLEOTIDE SEQUENCE [LARGE SCALE GENOMIC DNA]</scope>
    <source>
        <strain evidence="4 5">TM138-S3</strain>
    </source>
</reference>
<comment type="caution">
    <text evidence="4">The sequence shown here is derived from an EMBL/GenBank/DDBJ whole genome shotgun (WGS) entry which is preliminary data.</text>
</comment>
<dbReference type="Pfam" id="PF00501">
    <property type="entry name" value="AMP-binding"/>
    <property type="match status" value="1"/>
</dbReference>
<dbReference type="SUPFAM" id="SSF56801">
    <property type="entry name" value="Acetyl-CoA synthetase-like"/>
    <property type="match status" value="1"/>
</dbReference>
<dbReference type="PROSITE" id="PS00455">
    <property type="entry name" value="AMP_BINDING"/>
    <property type="match status" value="1"/>
</dbReference>
<dbReference type="PROSITE" id="PS50075">
    <property type="entry name" value="CARRIER"/>
    <property type="match status" value="1"/>
</dbReference>
<evidence type="ECO:0000313" key="5">
    <source>
        <dbReference type="Proteomes" id="UP000803884"/>
    </source>
</evidence>
<dbReference type="InterPro" id="IPR009081">
    <property type="entry name" value="PP-bd_ACP"/>
</dbReference>
<dbReference type="SUPFAM" id="SSF47336">
    <property type="entry name" value="ACP-like"/>
    <property type="match status" value="1"/>
</dbReference>
<dbReference type="Pfam" id="PF00550">
    <property type="entry name" value="PP-binding"/>
    <property type="match status" value="1"/>
</dbReference>
<accession>A0AB34KDR6</accession>
<name>A0AB34KDR6_9PEZI</name>
<keyword evidence="2" id="KW-0597">Phosphoprotein</keyword>
<dbReference type="Pfam" id="PF07993">
    <property type="entry name" value="NAD_binding_4"/>
    <property type="match status" value="1"/>
</dbReference>
<dbReference type="Gene3D" id="1.10.1200.10">
    <property type="entry name" value="ACP-like"/>
    <property type="match status" value="1"/>
</dbReference>
<dbReference type="SUPFAM" id="SSF51735">
    <property type="entry name" value="NAD(P)-binding Rossmann-fold domains"/>
    <property type="match status" value="1"/>
</dbReference>
<proteinExistence type="predicted"/>
<protein>
    <recommendedName>
        <fullName evidence="3">Carrier domain-containing protein</fullName>
    </recommendedName>
</protein>
<keyword evidence="1" id="KW-0596">Phosphopantetheine</keyword>
<feature type="domain" description="Carrier" evidence="3">
    <location>
        <begin position="558"/>
        <end position="637"/>
    </location>
</feature>
<dbReference type="RefSeq" id="XP_069225113.1">
    <property type="nucleotide sequence ID" value="XM_069377915.1"/>
</dbReference>
<dbReference type="InterPro" id="IPR036736">
    <property type="entry name" value="ACP-like_sf"/>
</dbReference>
<dbReference type="InterPro" id="IPR051414">
    <property type="entry name" value="Adenylate-forming_Reductase"/>
</dbReference>
<dbReference type="InterPro" id="IPR036291">
    <property type="entry name" value="NAD(P)-bd_dom_sf"/>
</dbReference>
<dbReference type="InterPro" id="IPR013120">
    <property type="entry name" value="FAR_NAD-bd"/>
</dbReference>
<dbReference type="InterPro" id="IPR000873">
    <property type="entry name" value="AMP-dep_synth/lig_dom"/>
</dbReference>
<gene>
    <name evidence="4" type="ORF">WHR41_09311</name>
</gene>
<evidence type="ECO:0000256" key="1">
    <source>
        <dbReference type="ARBA" id="ARBA00022450"/>
    </source>
</evidence>
<dbReference type="EMBL" id="JAAQHG020000081">
    <property type="protein sequence ID" value="KAL1582006.1"/>
    <property type="molecule type" value="Genomic_DNA"/>
</dbReference>
<dbReference type="AlphaFoldDB" id="A0AB34KDR6"/>
<dbReference type="InterPro" id="IPR020845">
    <property type="entry name" value="AMP-binding_CS"/>
</dbReference>
<dbReference type="Gene3D" id="3.40.50.720">
    <property type="entry name" value="NAD(P)-binding Rossmann-like Domain"/>
    <property type="match status" value="1"/>
</dbReference>